<name>A0A8J4F9G7_9CHLO</name>
<keyword evidence="1" id="KW-0472">Membrane</keyword>
<proteinExistence type="predicted"/>
<dbReference type="Proteomes" id="UP000747399">
    <property type="component" value="Unassembled WGS sequence"/>
</dbReference>
<evidence type="ECO:0000313" key="3">
    <source>
        <dbReference type="Proteomes" id="UP000747399"/>
    </source>
</evidence>
<keyword evidence="3" id="KW-1185">Reference proteome</keyword>
<protein>
    <submittedName>
        <fullName evidence="2">Uncharacterized protein</fullName>
    </submittedName>
</protein>
<feature type="transmembrane region" description="Helical" evidence="1">
    <location>
        <begin position="66"/>
        <end position="91"/>
    </location>
</feature>
<comment type="caution">
    <text evidence="2">The sequence shown here is derived from an EMBL/GenBank/DDBJ whole genome shotgun (WGS) entry which is preliminary data.</text>
</comment>
<reference evidence="2" key="1">
    <citation type="journal article" date="2021" name="Proc. Natl. Acad. Sci. U.S.A.">
        <title>Three genomes in the algal genus Volvox reveal the fate of a haploid sex-determining region after a transition to homothallism.</title>
        <authorList>
            <person name="Yamamoto K."/>
            <person name="Hamaji T."/>
            <person name="Kawai-Toyooka H."/>
            <person name="Matsuzaki R."/>
            <person name="Takahashi F."/>
            <person name="Nishimura Y."/>
            <person name="Kawachi M."/>
            <person name="Noguchi H."/>
            <person name="Minakuchi Y."/>
            <person name="Umen J.G."/>
            <person name="Toyoda A."/>
            <person name="Nozaki H."/>
        </authorList>
    </citation>
    <scope>NUCLEOTIDE SEQUENCE</scope>
    <source>
        <strain evidence="2">NIES-3780</strain>
    </source>
</reference>
<gene>
    <name evidence="2" type="ORF">Vafri_16250</name>
</gene>
<evidence type="ECO:0000313" key="2">
    <source>
        <dbReference type="EMBL" id="GIL61874.1"/>
    </source>
</evidence>
<dbReference type="EMBL" id="BNCO01000048">
    <property type="protein sequence ID" value="GIL61874.1"/>
    <property type="molecule type" value="Genomic_DNA"/>
</dbReference>
<accession>A0A8J4F9G7</accession>
<evidence type="ECO:0000256" key="1">
    <source>
        <dbReference type="SAM" id="Phobius"/>
    </source>
</evidence>
<dbReference type="AlphaFoldDB" id="A0A8J4F9G7"/>
<organism evidence="2 3">
    <name type="scientific">Volvox africanus</name>
    <dbReference type="NCBI Taxonomy" id="51714"/>
    <lineage>
        <taxon>Eukaryota</taxon>
        <taxon>Viridiplantae</taxon>
        <taxon>Chlorophyta</taxon>
        <taxon>core chlorophytes</taxon>
        <taxon>Chlorophyceae</taxon>
        <taxon>CS clade</taxon>
        <taxon>Chlamydomonadales</taxon>
        <taxon>Volvocaceae</taxon>
        <taxon>Volvox</taxon>
    </lineage>
</organism>
<keyword evidence="1" id="KW-0812">Transmembrane</keyword>
<sequence length="106" mass="11977">MNIPKLTLLEVFQFLAEPLNCDTSSLTWKILGALATRGQARPTISFYQPFLGALCRVSCKWRIRPALLISLAAVIFIFLVVTLRNACVTLVRQELRMTMLLLNIPK</sequence>
<keyword evidence="1" id="KW-1133">Transmembrane helix</keyword>